<dbReference type="Pfam" id="PF13450">
    <property type="entry name" value="NAD_binding_8"/>
    <property type="match status" value="1"/>
</dbReference>
<reference evidence="1 2" key="2">
    <citation type="journal article" date="2012" name="Stand. Genomic Sci.">
        <title>Complete genome sequence of the sulfate-reducing firmicute Desulfotomaculum ruminis type strain (DL(T)).</title>
        <authorList>
            <person name="Spring S."/>
            <person name="Visser M."/>
            <person name="Lu M."/>
            <person name="Copeland A."/>
            <person name="Lapidus A."/>
            <person name="Lucas S."/>
            <person name="Cheng J.F."/>
            <person name="Han C."/>
            <person name="Tapia R."/>
            <person name="Goodwin L.A."/>
            <person name="Pitluck S."/>
            <person name="Ivanova N."/>
            <person name="Land M."/>
            <person name="Hauser L."/>
            <person name="Larimer F."/>
            <person name="Rohde M."/>
            <person name="Goker M."/>
            <person name="Detter J.C."/>
            <person name="Kyrpides N.C."/>
            <person name="Woyke T."/>
            <person name="Schaap P.J."/>
            <person name="Plugge C.M."/>
            <person name="Muyzer G."/>
            <person name="Kuever J."/>
            <person name="Pereira I.A."/>
            <person name="Parshina S.N."/>
            <person name="Bernier-Latmani R."/>
            <person name="Stams A.J."/>
            <person name="Klenk H.P."/>
        </authorList>
    </citation>
    <scope>NUCLEOTIDE SEQUENCE [LARGE SCALE GENOMIC DNA]</scope>
    <source>
        <strain evidence="2">ATCC 23193 / DSM 2154 / NCIB 8452 / DL</strain>
    </source>
</reference>
<proteinExistence type="predicted"/>
<evidence type="ECO:0000313" key="1">
    <source>
        <dbReference type="EMBL" id="AEG61035.1"/>
    </source>
</evidence>
<evidence type="ECO:0000313" key="2">
    <source>
        <dbReference type="Proteomes" id="UP000009234"/>
    </source>
</evidence>
<dbReference type="STRING" id="696281.Desru_2821"/>
<dbReference type="SUPFAM" id="SSF51905">
    <property type="entry name" value="FAD/NAD(P)-binding domain"/>
    <property type="match status" value="1"/>
</dbReference>
<dbReference type="OrthoDB" id="25353at2"/>
<name>F6DS11_DESRL</name>
<dbReference type="eggNOG" id="COG0644">
    <property type="taxonomic scope" value="Bacteria"/>
</dbReference>
<gene>
    <name evidence="1" type="ordered locus">Desru_2821</name>
</gene>
<organism evidence="1 2">
    <name type="scientific">Desulforamulus ruminis (strain ATCC 23193 / DSM 2154 / NCIMB 8452 / DL)</name>
    <name type="common">Desulfotomaculum ruminis</name>
    <dbReference type="NCBI Taxonomy" id="696281"/>
    <lineage>
        <taxon>Bacteria</taxon>
        <taxon>Bacillati</taxon>
        <taxon>Bacillota</taxon>
        <taxon>Clostridia</taxon>
        <taxon>Eubacteriales</taxon>
        <taxon>Peptococcaceae</taxon>
        <taxon>Desulforamulus</taxon>
    </lineage>
</organism>
<accession>F6DS11</accession>
<reference evidence="2" key="1">
    <citation type="submission" date="2011-05" db="EMBL/GenBank/DDBJ databases">
        <title>Complete sequence of Desulfotomaculum ruminis DSM 2154.</title>
        <authorList>
            <person name="Lucas S."/>
            <person name="Copeland A."/>
            <person name="Lapidus A."/>
            <person name="Cheng J.-F."/>
            <person name="Goodwin L."/>
            <person name="Pitluck S."/>
            <person name="Lu M."/>
            <person name="Detter J.C."/>
            <person name="Han C."/>
            <person name="Tapia R."/>
            <person name="Land M."/>
            <person name="Hauser L."/>
            <person name="Kyrpides N."/>
            <person name="Ivanova N."/>
            <person name="Mikhailova N."/>
            <person name="Pagani I."/>
            <person name="Stams A.J.M."/>
            <person name="Plugge C.M."/>
            <person name="Muyzer G."/>
            <person name="Kuever J."/>
            <person name="Parshina S.N."/>
            <person name="Ivanova A.E."/>
            <person name="Nazina T.N."/>
            <person name="Brambilla E."/>
            <person name="Spring S."/>
            <person name="Klenk H.-P."/>
            <person name="Woyke T."/>
        </authorList>
    </citation>
    <scope>NUCLEOTIDE SEQUENCE [LARGE SCALE GENOMIC DNA]</scope>
    <source>
        <strain evidence="2">ATCC 23193 / DSM 2154 / NCIB 8452 / DL</strain>
    </source>
</reference>
<dbReference type="RefSeq" id="WP_013842787.1">
    <property type="nucleotide sequence ID" value="NC_015589.1"/>
</dbReference>
<protein>
    <submittedName>
        <fullName evidence="1">Dehydrogenase (Flavoprotein)-like protein</fullName>
    </submittedName>
</protein>
<dbReference type="KEGG" id="dru:Desru_2821"/>
<keyword evidence="2" id="KW-1185">Reference proteome</keyword>
<dbReference type="PROSITE" id="PS51257">
    <property type="entry name" value="PROKAR_LIPOPROTEIN"/>
    <property type="match status" value="1"/>
</dbReference>
<dbReference type="EMBL" id="CP002780">
    <property type="protein sequence ID" value="AEG61035.1"/>
    <property type="molecule type" value="Genomic_DNA"/>
</dbReference>
<dbReference type="HOGENOM" id="CLU_066400_0_0_9"/>
<dbReference type="Gene3D" id="3.50.50.60">
    <property type="entry name" value="FAD/NAD(P)-binding domain"/>
    <property type="match status" value="1"/>
</dbReference>
<dbReference type="AlphaFoldDB" id="F6DS11"/>
<dbReference type="Proteomes" id="UP000009234">
    <property type="component" value="Chromosome"/>
</dbReference>
<sequence>MKIAIIGAGLSGLACALECERLGVIPDVFERDESVGWPWYCIVHWLNVLHKDKGDIRNFLREKYNIDIKPINRCDELIMKAPETETTITGKLGYIIRRGKHTDSIENQLFRSLRRTPVHFNRPADYKELSKKYDYVVIANGKDTVPKELGVWTDYGMVHLRGGLAYGAFKPSGTTIYFNKKYAGRGFARLGPINTTQAIVGMCQIGDSEYEIDTLYKDFLEFEGLEDLEFGYKFSIPMWSTGKASQFKIDNILLAGRSAGLTERLLGTGAVEALISGVLAARSMIKGKDYNALIKPLQDHVENISAFRKPFETLSNDGLNRLVAAIDTPGIKQLIYNTNINFSDLAGPIQQQVNKITSLLKEQ</sequence>
<dbReference type="InterPro" id="IPR036188">
    <property type="entry name" value="FAD/NAD-bd_sf"/>
</dbReference>